<gene>
    <name evidence="1" type="ORF">MNY70_06920</name>
</gene>
<reference evidence="1" key="1">
    <citation type="submission" date="2022-03" db="EMBL/GenBank/DDBJ databases">
        <title>ESBL-producing Moellerella wisconsensis and Escherichia marmotae isolated from wild game meat.</title>
        <authorList>
            <person name="Biggel M."/>
        </authorList>
    </citation>
    <scope>NUCLEOTIDE SEQUENCE</scope>
    <source>
        <strain evidence="1">W1</strain>
    </source>
</reference>
<organism evidence="1 2">
    <name type="scientific">Moellerella wisconsensis</name>
    <dbReference type="NCBI Taxonomy" id="158849"/>
    <lineage>
        <taxon>Bacteria</taxon>
        <taxon>Pseudomonadati</taxon>
        <taxon>Pseudomonadota</taxon>
        <taxon>Gammaproteobacteria</taxon>
        <taxon>Enterobacterales</taxon>
        <taxon>Morganellaceae</taxon>
        <taxon>Moellerella</taxon>
    </lineage>
</organism>
<keyword evidence="2" id="KW-1185">Reference proteome</keyword>
<sequence>MMRIKNGFIRNNQPLKIAPSLEHGVEPSLGHSLGHSLESHSNTYFSAEHIPTMAKKSVQKIALSGLKLATSVAIHYGPAGIVAGLLKVVTRKPLRWLILMIMQPILSALLVRIAALLPWEKHETPAK</sequence>
<protein>
    <submittedName>
        <fullName evidence="1">Uncharacterized protein</fullName>
    </submittedName>
</protein>
<dbReference type="Proteomes" id="UP000829420">
    <property type="component" value="Chromosome"/>
</dbReference>
<dbReference type="EMBL" id="CP093255">
    <property type="protein sequence ID" value="UNH40159.1"/>
    <property type="molecule type" value="Genomic_DNA"/>
</dbReference>
<evidence type="ECO:0000313" key="2">
    <source>
        <dbReference type="Proteomes" id="UP000829420"/>
    </source>
</evidence>
<name>A0ACD3YBC3_9GAMM</name>
<evidence type="ECO:0000313" key="1">
    <source>
        <dbReference type="EMBL" id="UNH40159.1"/>
    </source>
</evidence>
<accession>A0ACD3YBC3</accession>
<proteinExistence type="predicted"/>